<gene>
    <name evidence="1" type="ORF">OBE_04301</name>
</gene>
<accession>K1TPX3</accession>
<proteinExistence type="predicted"/>
<evidence type="ECO:0000313" key="1">
    <source>
        <dbReference type="EMBL" id="EKC69659.1"/>
    </source>
</evidence>
<comment type="caution">
    <text evidence="1">The sequence shown here is derived from an EMBL/GenBank/DDBJ whole genome shotgun (WGS) entry which is preliminary data.</text>
</comment>
<dbReference type="AlphaFoldDB" id="K1TPX3"/>
<reference evidence="1" key="1">
    <citation type="journal article" date="2013" name="Environ. Microbiol.">
        <title>Microbiota from the distal guts of lean and obese adolescents exhibit partial functional redundancy besides clear differences in community structure.</title>
        <authorList>
            <person name="Ferrer M."/>
            <person name="Ruiz A."/>
            <person name="Lanza F."/>
            <person name="Haange S.B."/>
            <person name="Oberbach A."/>
            <person name="Till H."/>
            <person name="Bargiela R."/>
            <person name="Campoy C."/>
            <person name="Segura M.T."/>
            <person name="Richter M."/>
            <person name="von Bergen M."/>
            <person name="Seifert J."/>
            <person name="Suarez A."/>
        </authorList>
    </citation>
    <scope>NUCLEOTIDE SEQUENCE</scope>
</reference>
<feature type="non-terminal residue" evidence="1">
    <location>
        <position position="175"/>
    </location>
</feature>
<dbReference type="EMBL" id="AJWZ01002911">
    <property type="protein sequence ID" value="EKC69659.1"/>
    <property type="molecule type" value="Genomic_DNA"/>
</dbReference>
<organism evidence="1">
    <name type="scientific">human gut metagenome</name>
    <dbReference type="NCBI Taxonomy" id="408170"/>
    <lineage>
        <taxon>unclassified sequences</taxon>
        <taxon>metagenomes</taxon>
        <taxon>organismal metagenomes</taxon>
    </lineage>
</organism>
<sequence>MIKTLTNLFKQDKEKFVVPKGVQDVIPVAAIFDDGIFKVGKDKYSKTYRFTDINYAVASREDKEAMFLEYSELLNSLDSGATTKITINNRRLNRLDFEQTILIPTTGDNLDEYREEYNKMLLDKATGANSIVQDKYITISIQQKSVEDARTYFARVGADLIAHFGRLGSKCVEHD</sequence>
<name>K1TPX3_9ZZZZ</name>
<protein>
    <submittedName>
        <fullName evidence="1">TRSE protein</fullName>
    </submittedName>
</protein>